<dbReference type="PaxDb" id="3055-EDP05061"/>
<evidence type="ECO:0000256" key="8">
    <source>
        <dbReference type="ARBA" id="ARBA00023136"/>
    </source>
</evidence>
<keyword evidence="5" id="KW-0677">Repeat</keyword>
<protein>
    <recommendedName>
        <fullName evidence="13">Mitochondrial carrier protein</fullName>
    </recommendedName>
</protein>
<dbReference type="InterPro" id="IPR023395">
    <property type="entry name" value="MCP_dom_sf"/>
</dbReference>
<feature type="repeat" description="Solcar" evidence="9">
    <location>
        <begin position="19"/>
        <end position="106"/>
    </location>
</feature>
<dbReference type="InterPro" id="IPR018108">
    <property type="entry name" value="MCP_transmembrane"/>
</dbReference>
<evidence type="ECO:0000256" key="6">
    <source>
        <dbReference type="ARBA" id="ARBA00022989"/>
    </source>
</evidence>
<evidence type="ECO:0000256" key="2">
    <source>
        <dbReference type="ARBA" id="ARBA00006375"/>
    </source>
</evidence>
<keyword evidence="6" id="KW-1133">Transmembrane helix</keyword>
<dbReference type="OMA" id="GWGCTFP"/>
<accession>A0A2K3DQJ3</accession>
<dbReference type="GO" id="GO:0022857">
    <property type="term" value="F:transmembrane transporter activity"/>
    <property type="evidence" value="ECO:0000318"/>
    <property type="project" value="GO_Central"/>
</dbReference>
<evidence type="ECO:0000256" key="7">
    <source>
        <dbReference type="ARBA" id="ARBA00023128"/>
    </source>
</evidence>
<evidence type="ECO:0000256" key="4">
    <source>
        <dbReference type="ARBA" id="ARBA00022692"/>
    </source>
</evidence>
<dbReference type="Gramene" id="PNW82815">
    <property type="protein sequence ID" value="PNW82815"/>
    <property type="gene ID" value="CHLRE_06g295400v5"/>
</dbReference>
<sequence length="318" mass="34368">MSASTGQQVQVPAPNAGLLKLAKDIFAGTCGGISVTLVGHPFDTLKVRLQTQPVDKPIYSGVVDCARKTIQWEGLGGLYKGVTSPLMGQMFFRASLFGAFGASKRWLATNSDGTTRPLVWSDFYKAGAMTGFVAAFTEGPIDFYKSQLQVQIIRSKMDPNYKPPYTSVLECVRQTIRLNGFKGPFQGLSATLLRNTPANAAYLGSFEVLKQKVAAAHGVQTTDLSAATITACAGTGGIIYWLIIFPVDCIKSAMQTDSIDPAKRKYTTIPTTARLLWAEGGVKRFYKGFTPCLIRAAPANGVMLLTVDKVTTWLNKNT</sequence>
<keyword evidence="7" id="KW-0496">Mitochondrion</keyword>
<evidence type="ECO:0008006" key="13">
    <source>
        <dbReference type="Google" id="ProtNLM"/>
    </source>
</evidence>
<dbReference type="KEGG" id="cre:CHLRE_06g295400v5"/>
<keyword evidence="4 9" id="KW-0812">Transmembrane</keyword>
<evidence type="ECO:0000256" key="1">
    <source>
        <dbReference type="ARBA" id="ARBA00004225"/>
    </source>
</evidence>
<dbReference type="PANTHER" id="PTHR45624:SF24">
    <property type="entry name" value="MITOCHONDRIAL SUBSTRATE CARRIER FAMILY PROTEIN G"/>
    <property type="match status" value="1"/>
</dbReference>
<evidence type="ECO:0000313" key="11">
    <source>
        <dbReference type="EMBL" id="PNW82815.1"/>
    </source>
</evidence>
<dbReference type="Proteomes" id="UP000006906">
    <property type="component" value="Chromosome 6"/>
</dbReference>
<dbReference type="STRING" id="3055.A0A2K3DQJ3"/>
<evidence type="ECO:0000256" key="10">
    <source>
        <dbReference type="RuleBase" id="RU000488"/>
    </source>
</evidence>
<comment type="similarity">
    <text evidence="2 10">Belongs to the mitochondrial carrier (TC 2.A.29) family.</text>
</comment>
<dbReference type="OrthoDB" id="14252at2759"/>
<dbReference type="Pfam" id="PF00153">
    <property type="entry name" value="Mito_carr"/>
    <property type="match status" value="3"/>
</dbReference>
<organism evidence="11 12">
    <name type="scientific">Chlamydomonas reinhardtii</name>
    <name type="common">Chlamydomonas smithii</name>
    <dbReference type="NCBI Taxonomy" id="3055"/>
    <lineage>
        <taxon>Eukaryota</taxon>
        <taxon>Viridiplantae</taxon>
        <taxon>Chlorophyta</taxon>
        <taxon>core chlorophytes</taxon>
        <taxon>Chlorophyceae</taxon>
        <taxon>CS clade</taxon>
        <taxon>Chlamydomonadales</taxon>
        <taxon>Chlamydomonadaceae</taxon>
        <taxon>Chlamydomonas</taxon>
    </lineage>
</organism>
<reference evidence="11 12" key="1">
    <citation type="journal article" date="2007" name="Science">
        <title>The Chlamydomonas genome reveals the evolution of key animal and plant functions.</title>
        <authorList>
            <person name="Merchant S.S."/>
            <person name="Prochnik S.E."/>
            <person name="Vallon O."/>
            <person name="Harris E.H."/>
            <person name="Karpowicz S.J."/>
            <person name="Witman G.B."/>
            <person name="Terry A."/>
            <person name="Salamov A."/>
            <person name="Fritz-Laylin L.K."/>
            <person name="Marechal-Drouard L."/>
            <person name="Marshall W.F."/>
            <person name="Qu L.H."/>
            <person name="Nelson D.R."/>
            <person name="Sanderfoot A.A."/>
            <person name="Spalding M.H."/>
            <person name="Kapitonov V.V."/>
            <person name="Ren Q."/>
            <person name="Ferris P."/>
            <person name="Lindquist E."/>
            <person name="Shapiro H."/>
            <person name="Lucas S.M."/>
            <person name="Grimwood J."/>
            <person name="Schmutz J."/>
            <person name="Cardol P."/>
            <person name="Cerutti H."/>
            <person name="Chanfreau G."/>
            <person name="Chen C.L."/>
            <person name="Cognat V."/>
            <person name="Croft M.T."/>
            <person name="Dent R."/>
            <person name="Dutcher S."/>
            <person name="Fernandez E."/>
            <person name="Fukuzawa H."/>
            <person name="Gonzalez-Ballester D."/>
            <person name="Gonzalez-Halphen D."/>
            <person name="Hallmann A."/>
            <person name="Hanikenne M."/>
            <person name="Hippler M."/>
            <person name="Inwood W."/>
            <person name="Jabbari K."/>
            <person name="Kalanon M."/>
            <person name="Kuras R."/>
            <person name="Lefebvre P.A."/>
            <person name="Lemaire S.D."/>
            <person name="Lobanov A.V."/>
            <person name="Lohr M."/>
            <person name="Manuell A."/>
            <person name="Meier I."/>
            <person name="Mets L."/>
            <person name="Mittag M."/>
            <person name="Mittelmeier T."/>
            <person name="Moroney J.V."/>
            <person name="Moseley J."/>
            <person name="Napoli C."/>
            <person name="Nedelcu A.M."/>
            <person name="Niyogi K."/>
            <person name="Novoselov S.V."/>
            <person name="Paulsen I.T."/>
            <person name="Pazour G."/>
            <person name="Purton S."/>
            <person name="Ral J.P."/>
            <person name="Riano-Pachon D.M."/>
            <person name="Riekhof W."/>
            <person name="Rymarquis L."/>
            <person name="Schroda M."/>
            <person name="Stern D."/>
            <person name="Umen J."/>
            <person name="Willows R."/>
            <person name="Wilson N."/>
            <person name="Zimmer S.L."/>
            <person name="Allmer J."/>
            <person name="Balk J."/>
            <person name="Bisova K."/>
            <person name="Chen C.J."/>
            <person name="Elias M."/>
            <person name="Gendler K."/>
            <person name="Hauser C."/>
            <person name="Lamb M.R."/>
            <person name="Ledford H."/>
            <person name="Long J.C."/>
            <person name="Minagawa J."/>
            <person name="Page M.D."/>
            <person name="Pan J."/>
            <person name="Pootakham W."/>
            <person name="Roje S."/>
            <person name="Rose A."/>
            <person name="Stahlberg E."/>
            <person name="Terauchi A.M."/>
            <person name="Yang P."/>
            <person name="Ball S."/>
            <person name="Bowler C."/>
            <person name="Dieckmann C.L."/>
            <person name="Gladyshev V.N."/>
            <person name="Green P."/>
            <person name="Jorgensen R."/>
            <person name="Mayfield S."/>
            <person name="Mueller-Roeber B."/>
            <person name="Rajamani S."/>
            <person name="Sayre R.T."/>
            <person name="Brokstein P."/>
            <person name="Dubchak I."/>
            <person name="Goodstein D."/>
            <person name="Hornick L."/>
            <person name="Huang Y.W."/>
            <person name="Jhaveri J."/>
            <person name="Luo Y."/>
            <person name="Martinez D."/>
            <person name="Ngau W.C."/>
            <person name="Otillar B."/>
            <person name="Poliakov A."/>
            <person name="Porter A."/>
            <person name="Szajkowski L."/>
            <person name="Werner G."/>
            <person name="Zhou K."/>
            <person name="Grigoriev I.V."/>
            <person name="Rokhsar D.S."/>
            <person name="Grossman A.R."/>
        </authorList>
    </citation>
    <scope>NUCLEOTIDE SEQUENCE [LARGE SCALE GENOMIC DNA]</scope>
    <source>
        <strain evidence="12">CC-503</strain>
    </source>
</reference>
<dbReference type="GeneID" id="5717071"/>
<dbReference type="EMBL" id="CM008967">
    <property type="protein sequence ID" value="PNW82815.1"/>
    <property type="molecule type" value="Genomic_DNA"/>
</dbReference>
<dbReference type="PROSITE" id="PS50920">
    <property type="entry name" value="SOLCAR"/>
    <property type="match status" value="3"/>
</dbReference>
<dbReference type="GO" id="GO:0031966">
    <property type="term" value="C:mitochondrial membrane"/>
    <property type="evidence" value="ECO:0007669"/>
    <property type="project" value="UniProtKB-SubCell"/>
</dbReference>
<keyword evidence="8 9" id="KW-0472">Membrane</keyword>
<evidence type="ECO:0000256" key="5">
    <source>
        <dbReference type="ARBA" id="ARBA00022737"/>
    </source>
</evidence>
<dbReference type="AlphaFoldDB" id="A0A2K3DQJ3"/>
<name>A0A2K3DQJ3_CHLRE</name>
<feature type="repeat" description="Solcar" evidence="9">
    <location>
        <begin position="224"/>
        <end position="313"/>
    </location>
</feature>
<proteinExistence type="inferred from homology"/>
<dbReference type="PANTHER" id="PTHR45624">
    <property type="entry name" value="MITOCHONDRIAL BASIC AMINO ACIDS TRANSPORTER-RELATED"/>
    <property type="match status" value="1"/>
</dbReference>
<evidence type="ECO:0000256" key="3">
    <source>
        <dbReference type="ARBA" id="ARBA00022448"/>
    </source>
</evidence>
<evidence type="ECO:0000313" key="12">
    <source>
        <dbReference type="Proteomes" id="UP000006906"/>
    </source>
</evidence>
<dbReference type="InParanoid" id="A0A2K3DQJ3"/>
<dbReference type="InterPro" id="IPR050567">
    <property type="entry name" value="Mitochondrial_Carrier"/>
</dbReference>
<gene>
    <name evidence="11" type="ORF">CHLRE_06g295400v5</name>
</gene>
<keyword evidence="12" id="KW-1185">Reference proteome</keyword>
<dbReference type="SUPFAM" id="SSF103506">
    <property type="entry name" value="Mitochondrial carrier"/>
    <property type="match status" value="1"/>
</dbReference>
<evidence type="ECO:0000256" key="9">
    <source>
        <dbReference type="PROSITE-ProRule" id="PRU00282"/>
    </source>
</evidence>
<keyword evidence="3 10" id="KW-0813">Transport</keyword>
<feature type="repeat" description="Solcar" evidence="9">
    <location>
        <begin position="118"/>
        <end position="212"/>
    </location>
</feature>
<dbReference type="Gene3D" id="1.50.40.10">
    <property type="entry name" value="Mitochondrial carrier domain"/>
    <property type="match status" value="1"/>
</dbReference>
<dbReference type="RefSeq" id="XP_001691328.2">
    <property type="nucleotide sequence ID" value="XM_001691276.2"/>
</dbReference>
<comment type="subcellular location">
    <subcellularLocation>
        <location evidence="1">Mitochondrion membrane</location>
        <topology evidence="1">Multi-pass membrane protein</topology>
    </subcellularLocation>
</comment>
<dbReference type="ExpressionAtlas" id="A0A2K3DQJ3">
    <property type="expression patterns" value="baseline"/>
</dbReference>